<name>A0A016VPQ5_9BILA</name>
<evidence type="ECO:0000256" key="4">
    <source>
        <dbReference type="ARBA" id="ARBA00023136"/>
    </source>
</evidence>
<accession>A0A016VPQ5</accession>
<protein>
    <recommendedName>
        <fullName evidence="7">G-protein coupled receptors family 1 profile domain-containing protein</fullName>
    </recommendedName>
</protein>
<keyword evidence="9" id="KW-1185">Reference proteome</keyword>
<dbReference type="InterPro" id="IPR017452">
    <property type="entry name" value="GPCR_Rhodpsn_7TM"/>
</dbReference>
<dbReference type="InterPro" id="IPR052954">
    <property type="entry name" value="GPCR-Ligand_Int"/>
</dbReference>
<keyword evidence="5" id="KW-0297">G-protein coupled receptor</keyword>
<dbReference type="OrthoDB" id="9835842at2759"/>
<evidence type="ECO:0000256" key="6">
    <source>
        <dbReference type="SAM" id="Phobius"/>
    </source>
</evidence>
<feature type="domain" description="G-protein coupled receptors family 1 profile" evidence="7">
    <location>
        <begin position="31"/>
        <end position="295"/>
    </location>
</feature>
<feature type="transmembrane region" description="Helical" evidence="6">
    <location>
        <begin position="239"/>
        <end position="260"/>
    </location>
</feature>
<keyword evidence="5" id="KW-0675">Receptor</keyword>
<sequence>MCWDQEDNWRTCGCIIGLWIEPVICLIGIILNACCLLVFTSHRSHPLVPALIVLSTCDLLQLALSLFVLGIPTLHDFAKYEQFSFLGQIAYLSTGLLSPILLAVNCASIWTICYISVQRHRAILRPLSSMYAPSRPFYPLAGIAVAALLFNVSKWAEYKWQWRWIEINNSSRMFLYHEPSQLAYNETYSRVFDHFLYPVLVYLVPLVLLSALNFRILSHISAQRVAFDHKSRLAQERRSVTLLISIVILFFFCHTGGLVYRFIDREKKDWALFVLFKDCVNLLFNINSMANPMLYFLFTRQFRDLRVSFRHFTPSRSGSLPVNVNRDPTCKRVAARTDQRVATQHRLSTGLPAKDHYDDGSSEKLESLPLWPPQNVTKYTELQVVVDKGRDRGAGTLVVCYTKAETQRKTSPRSWLLSTIVWMSLQWK</sequence>
<keyword evidence="2 5" id="KW-0812">Transmembrane</keyword>
<dbReference type="InterPro" id="IPR000276">
    <property type="entry name" value="GPCR_Rhodpsn"/>
</dbReference>
<dbReference type="GO" id="GO:0016020">
    <property type="term" value="C:membrane"/>
    <property type="evidence" value="ECO:0007669"/>
    <property type="project" value="UniProtKB-SubCell"/>
</dbReference>
<keyword evidence="3 6" id="KW-1133">Transmembrane helix</keyword>
<feature type="transmembrane region" description="Helical" evidence="6">
    <location>
        <begin position="280"/>
        <end position="298"/>
    </location>
</feature>
<comment type="subcellular location">
    <subcellularLocation>
        <location evidence="1">Membrane</location>
    </subcellularLocation>
</comment>
<evidence type="ECO:0000259" key="7">
    <source>
        <dbReference type="PROSITE" id="PS50262"/>
    </source>
</evidence>
<evidence type="ECO:0000313" key="8">
    <source>
        <dbReference type="EMBL" id="EYC29529.1"/>
    </source>
</evidence>
<feature type="transmembrane region" description="Helical" evidence="6">
    <location>
        <begin position="137"/>
        <end position="156"/>
    </location>
</feature>
<dbReference type="EMBL" id="JARK01001342">
    <property type="protein sequence ID" value="EYC29529.1"/>
    <property type="molecule type" value="Genomic_DNA"/>
</dbReference>
<gene>
    <name evidence="8" type="primary">Acey_s0006.g3020</name>
    <name evidence="8" type="synonym">Acey-H23L24.4</name>
    <name evidence="8" type="ORF">Y032_0006g3020</name>
</gene>
<dbReference type="PANTHER" id="PTHR46641">
    <property type="entry name" value="FMRFAMIDE RECEPTOR-RELATED"/>
    <property type="match status" value="1"/>
</dbReference>
<keyword evidence="5" id="KW-0807">Transducer</keyword>
<dbReference type="Pfam" id="PF00001">
    <property type="entry name" value="7tm_1"/>
    <property type="match status" value="1"/>
</dbReference>
<keyword evidence="4 6" id="KW-0472">Membrane</keyword>
<proteinExistence type="inferred from homology"/>
<evidence type="ECO:0000256" key="1">
    <source>
        <dbReference type="ARBA" id="ARBA00004370"/>
    </source>
</evidence>
<dbReference type="AlphaFoldDB" id="A0A016VPQ5"/>
<dbReference type="PROSITE" id="PS00237">
    <property type="entry name" value="G_PROTEIN_RECEP_F1_1"/>
    <property type="match status" value="1"/>
</dbReference>
<dbReference type="GO" id="GO:0004930">
    <property type="term" value="F:G protein-coupled receptor activity"/>
    <property type="evidence" value="ECO:0007669"/>
    <property type="project" value="UniProtKB-KW"/>
</dbReference>
<feature type="transmembrane region" description="Helical" evidence="6">
    <location>
        <begin position="51"/>
        <end position="71"/>
    </location>
</feature>
<evidence type="ECO:0000256" key="3">
    <source>
        <dbReference type="ARBA" id="ARBA00022989"/>
    </source>
</evidence>
<dbReference type="Gene3D" id="1.20.1070.10">
    <property type="entry name" value="Rhodopsin 7-helix transmembrane proteins"/>
    <property type="match status" value="1"/>
</dbReference>
<feature type="transmembrane region" description="Helical" evidence="6">
    <location>
        <begin position="16"/>
        <end position="39"/>
    </location>
</feature>
<dbReference type="PANTHER" id="PTHR46641:SF16">
    <property type="entry name" value="G-PROTEIN COUPLED RECEPTORS FAMILY 1 PROFILE DOMAIN-CONTAINING PROTEIN"/>
    <property type="match status" value="1"/>
</dbReference>
<dbReference type="STRING" id="53326.A0A016VPQ5"/>
<evidence type="ECO:0000313" key="9">
    <source>
        <dbReference type="Proteomes" id="UP000024635"/>
    </source>
</evidence>
<evidence type="ECO:0000256" key="5">
    <source>
        <dbReference type="RuleBase" id="RU000688"/>
    </source>
</evidence>
<dbReference type="Proteomes" id="UP000024635">
    <property type="component" value="Unassembled WGS sequence"/>
</dbReference>
<feature type="transmembrane region" description="Helical" evidence="6">
    <location>
        <begin position="91"/>
        <end position="117"/>
    </location>
</feature>
<feature type="transmembrane region" description="Helical" evidence="6">
    <location>
        <begin position="195"/>
        <end position="218"/>
    </location>
</feature>
<dbReference type="SUPFAM" id="SSF81321">
    <property type="entry name" value="Family A G protein-coupled receptor-like"/>
    <property type="match status" value="1"/>
</dbReference>
<dbReference type="PRINTS" id="PR00237">
    <property type="entry name" value="GPCRRHODOPSN"/>
</dbReference>
<evidence type="ECO:0000256" key="2">
    <source>
        <dbReference type="ARBA" id="ARBA00022692"/>
    </source>
</evidence>
<comment type="similarity">
    <text evidence="5">Belongs to the G-protein coupled receptor 1 family.</text>
</comment>
<reference evidence="9" key="1">
    <citation type="journal article" date="2015" name="Nat. Genet.">
        <title>The genome and transcriptome of the zoonotic hookworm Ancylostoma ceylanicum identify infection-specific gene families.</title>
        <authorList>
            <person name="Schwarz E.M."/>
            <person name="Hu Y."/>
            <person name="Antoshechkin I."/>
            <person name="Miller M.M."/>
            <person name="Sternberg P.W."/>
            <person name="Aroian R.V."/>
        </authorList>
    </citation>
    <scope>NUCLEOTIDE SEQUENCE</scope>
    <source>
        <strain evidence="9">HY135</strain>
    </source>
</reference>
<dbReference type="PROSITE" id="PS50262">
    <property type="entry name" value="G_PROTEIN_RECEP_F1_2"/>
    <property type="match status" value="1"/>
</dbReference>
<comment type="caution">
    <text evidence="8">The sequence shown here is derived from an EMBL/GenBank/DDBJ whole genome shotgun (WGS) entry which is preliminary data.</text>
</comment>
<organism evidence="8 9">
    <name type="scientific">Ancylostoma ceylanicum</name>
    <dbReference type="NCBI Taxonomy" id="53326"/>
    <lineage>
        <taxon>Eukaryota</taxon>
        <taxon>Metazoa</taxon>
        <taxon>Ecdysozoa</taxon>
        <taxon>Nematoda</taxon>
        <taxon>Chromadorea</taxon>
        <taxon>Rhabditida</taxon>
        <taxon>Rhabditina</taxon>
        <taxon>Rhabditomorpha</taxon>
        <taxon>Strongyloidea</taxon>
        <taxon>Ancylostomatidae</taxon>
        <taxon>Ancylostomatinae</taxon>
        <taxon>Ancylostoma</taxon>
    </lineage>
</organism>